<evidence type="ECO:0000256" key="3">
    <source>
        <dbReference type="ARBA" id="ARBA00022691"/>
    </source>
</evidence>
<organism evidence="6 7">
    <name type="scientific">Bombella intestini</name>
    <dbReference type="NCBI Taxonomy" id="1539051"/>
    <lineage>
        <taxon>Bacteria</taxon>
        <taxon>Pseudomonadati</taxon>
        <taxon>Pseudomonadota</taxon>
        <taxon>Alphaproteobacteria</taxon>
        <taxon>Acetobacterales</taxon>
        <taxon>Acetobacteraceae</taxon>
        <taxon>Bombella</taxon>
    </lineage>
</organism>
<protein>
    <submittedName>
        <fullName evidence="6">tRNA (Uracil-5-)-methyltransferase</fullName>
    </submittedName>
</protein>
<comment type="caution">
    <text evidence="6">The sequence shown here is derived from an EMBL/GenBank/DDBJ whole genome shotgun (WGS) entry which is preliminary data.</text>
</comment>
<feature type="binding site" evidence="5">
    <location>
        <position position="256"/>
    </location>
    <ligand>
        <name>S-adenosyl-L-methionine</name>
        <dbReference type="ChEBI" id="CHEBI:59789"/>
    </ligand>
</feature>
<feature type="binding site" evidence="5">
    <location>
        <position position="350"/>
    </location>
    <ligand>
        <name>S-adenosyl-L-methionine</name>
        <dbReference type="ChEBI" id="CHEBI:59789"/>
    </ligand>
</feature>
<feature type="active site" description="Nucleophile" evidence="5">
    <location>
        <position position="376"/>
    </location>
</feature>
<evidence type="ECO:0000256" key="5">
    <source>
        <dbReference type="PROSITE-ProRule" id="PRU01024"/>
    </source>
</evidence>
<evidence type="ECO:0000256" key="2">
    <source>
        <dbReference type="ARBA" id="ARBA00022679"/>
    </source>
</evidence>
<keyword evidence="1 5" id="KW-0489">Methyltransferase</keyword>
<dbReference type="AlphaFoldDB" id="A0A1S8GS24"/>
<dbReference type="InterPro" id="IPR010280">
    <property type="entry name" value="U5_MeTrfase_fam"/>
</dbReference>
<dbReference type="PANTHER" id="PTHR11061:SF30">
    <property type="entry name" value="TRNA (URACIL(54)-C(5))-METHYLTRANSFERASE"/>
    <property type="match status" value="1"/>
</dbReference>
<evidence type="ECO:0000256" key="1">
    <source>
        <dbReference type="ARBA" id="ARBA00022603"/>
    </source>
</evidence>
<comment type="similarity">
    <text evidence="5">Belongs to the class I-like SAM-binding methyltransferase superfamily. RNA M5U methyltransferase family.</text>
</comment>
<dbReference type="Gene3D" id="2.40.50.1070">
    <property type="match status" value="1"/>
</dbReference>
<feature type="binding site" evidence="5">
    <location>
        <position position="306"/>
    </location>
    <ligand>
        <name>S-adenosyl-L-methionine</name>
        <dbReference type="ChEBI" id="CHEBI:59789"/>
    </ligand>
</feature>
<dbReference type="PROSITE" id="PS51687">
    <property type="entry name" value="SAM_MT_RNA_M5U"/>
    <property type="match status" value="1"/>
</dbReference>
<dbReference type="InterPro" id="IPR029063">
    <property type="entry name" value="SAM-dependent_MTases_sf"/>
</dbReference>
<dbReference type="GO" id="GO:0070475">
    <property type="term" value="P:rRNA base methylation"/>
    <property type="evidence" value="ECO:0007669"/>
    <property type="project" value="TreeGrafter"/>
</dbReference>
<sequence length="432" mass="47193">MMEGSTQAHATVEQLGRSGDGMVRHNGQVWYIPGTLPGEQLHLRFHNGQVELLERESSSAERVTPPCSLADRCGGCALQHMDSTTLLDWKKDQVERTLTKSGFTDLPEPSLYQTPPHSRQRLDVALQRVPGGMVLGLHQRGGDPVDMTECPLIRPELLALLPALRQCLSSLGALTSCGNLAINLLESGPDLTLETSAPLSGSDREKLAAFAREHHIPRITWRPAPGKMMETAAQSGPVFHHFGGVKVSPPPASFLQATQEGEQAIRNAVLAGLPPLNRKDRIIELYAGCGTLTFPLAQHGFVLAYEGEKAAIEALRTATHGSRAEGFERDLNRQPLLPPELNQARVVVLDPPYAGCGKQLASLLRSKVQDMVYVSCNPAALEKELPAMKEAGFAVLAWTVIDQFLWSTDVETVLVLSRDLKRIRKAEKKRKG</sequence>
<dbReference type="Pfam" id="PF05958">
    <property type="entry name" value="tRNA_U5-meth_tr"/>
    <property type="match status" value="1"/>
</dbReference>
<dbReference type="STRING" id="1539051.AL01_02540"/>
<keyword evidence="3 5" id="KW-0949">S-adenosyl-L-methionine</keyword>
<dbReference type="PANTHER" id="PTHR11061">
    <property type="entry name" value="RNA M5U METHYLTRANSFERASE"/>
    <property type="match status" value="1"/>
</dbReference>
<proteinExistence type="inferred from homology"/>
<dbReference type="InterPro" id="IPR012340">
    <property type="entry name" value="NA-bd_OB-fold"/>
</dbReference>
<gene>
    <name evidence="6" type="ORF">AL01_02540</name>
</gene>
<feature type="binding site" evidence="5">
    <location>
        <position position="286"/>
    </location>
    <ligand>
        <name>S-adenosyl-L-methionine</name>
        <dbReference type="ChEBI" id="CHEBI:59789"/>
    </ligand>
</feature>
<reference evidence="6 7" key="1">
    <citation type="journal article" date="2016" name="PLoS ONE">
        <title>Whole-Genome Sequence Analysis of Bombella intestini LMG 28161T, a Novel Acetic Acid Bacterium Isolated from the Crop of a Red-Tailed Bumble Bee, Bombus lapidarius.</title>
        <authorList>
            <person name="Li L."/>
            <person name="Illeghems K."/>
            <person name="Van Kerrebroeck S."/>
            <person name="Borremans W."/>
            <person name="Cleenwerck I."/>
            <person name="Smagghe G."/>
            <person name="De Vuyst L."/>
            <person name="Vandamme P."/>
        </authorList>
    </citation>
    <scope>NUCLEOTIDE SEQUENCE [LARGE SCALE GENOMIC DNA]</scope>
    <source>
        <strain evidence="6 7">R-52487</strain>
    </source>
</reference>
<keyword evidence="4" id="KW-0479">Metal-binding</keyword>
<evidence type="ECO:0000313" key="7">
    <source>
        <dbReference type="Proteomes" id="UP000200980"/>
    </source>
</evidence>
<dbReference type="GO" id="GO:0070041">
    <property type="term" value="F:rRNA (uridine-C5-)-methyltransferase activity"/>
    <property type="evidence" value="ECO:0007669"/>
    <property type="project" value="TreeGrafter"/>
</dbReference>
<dbReference type="GO" id="GO:0051536">
    <property type="term" value="F:iron-sulfur cluster binding"/>
    <property type="evidence" value="ECO:0007669"/>
    <property type="project" value="UniProtKB-KW"/>
</dbReference>
<dbReference type="SUPFAM" id="SSF50249">
    <property type="entry name" value="Nucleic acid-binding proteins"/>
    <property type="match status" value="1"/>
</dbReference>
<keyword evidence="4" id="KW-0408">Iron</keyword>
<keyword evidence="7" id="KW-1185">Reference proteome</keyword>
<dbReference type="OrthoDB" id="9804590at2"/>
<keyword evidence="4" id="KW-0411">Iron-sulfur</keyword>
<accession>A0A1S8GS24</accession>
<evidence type="ECO:0000313" key="6">
    <source>
        <dbReference type="EMBL" id="OOL19854.1"/>
    </source>
</evidence>
<dbReference type="Proteomes" id="UP000200980">
    <property type="component" value="Unassembled WGS sequence"/>
</dbReference>
<dbReference type="SUPFAM" id="SSF53335">
    <property type="entry name" value="S-adenosyl-L-methionine-dependent methyltransferases"/>
    <property type="match status" value="1"/>
</dbReference>
<dbReference type="Gene3D" id="3.40.50.150">
    <property type="entry name" value="Vaccinia Virus protein VP39"/>
    <property type="match status" value="1"/>
</dbReference>
<dbReference type="RefSeq" id="WP_077395665.1">
    <property type="nucleotide sequence ID" value="NZ_JATM01000001.1"/>
</dbReference>
<dbReference type="Gene3D" id="2.40.50.140">
    <property type="entry name" value="Nucleic acid-binding proteins"/>
    <property type="match status" value="1"/>
</dbReference>
<evidence type="ECO:0000256" key="4">
    <source>
        <dbReference type="ARBA" id="ARBA00023014"/>
    </source>
</evidence>
<keyword evidence="2 5" id="KW-0808">Transferase</keyword>
<dbReference type="CDD" id="cd02440">
    <property type="entry name" value="AdoMet_MTases"/>
    <property type="match status" value="1"/>
</dbReference>
<dbReference type="EMBL" id="JATM01000001">
    <property type="protein sequence ID" value="OOL19854.1"/>
    <property type="molecule type" value="Genomic_DNA"/>
</dbReference>
<name>A0A1S8GS24_9PROT</name>